<evidence type="ECO:0000256" key="1">
    <source>
        <dbReference type="ARBA" id="ARBA00022801"/>
    </source>
</evidence>
<dbReference type="CDD" id="cd02696">
    <property type="entry name" value="MurNAc-LAA"/>
    <property type="match status" value="1"/>
</dbReference>
<reference evidence="3 4" key="1">
    <citation type="submission" date="2018-11" db="EMBL/GenBank/DDBJ databases">
        <title>Complete genome sequence of Paenibacillus baekrokdamisoli strain KCTC 33723.</title>
        <authorList>
            <person name="Kang S.W."/>
            <person name="Lee K.C."/>
            <person name="Kim K.K."/>
            <person name="Kim J.S."/>
            <person name="Kim D.S."/>
            <person name="Ko S.H."/>
            <person name="Yang S.H."/>
            <person name="Lee J.S."/>
        </authorList>
    </citation>
    <scope>NUCLEOTIDE SEQUENCE [LARGE SCALE GENOMIC DNA]</scope>
    <source>
        <strain evidence="3 4">KCTC 33723</strain>
    </source>
</reference>
<evidence type="ECO:0000313" key="4">
    <source>
        <dbReference type="Proteomes" id="UP000275368"/>
    </source>
</evidence>
<keyword evidence="4" id="KW-1185">Reference proteome</keyword>
<keyword evidence="2" id="KW-0961">Cell wall biogenesis/degradation</keyword>
<dbReference type="InterPro" id="IPR050695">
    <property type="entry name" value="N-acetylmuramoyl_amidase_3"/>
</dbReference>
<dbReference type="KEGG" id="pbk:Back11_36100"/>
<dbReference type="RefSeq" id="WP_125660080.1">
    <property type="nucleotide sequence ID" value="NZ_AP019308.1"/>
</dbReference>
<evidence type="ECO:0000313" key="3">
    <source>
        <dbReference type="EMBL" id="BBH22265.1"/>
    </source>
</evidence>
<dbReference type="SMART" id="SM00287">
    <property type="entry name" value="SH3b"/>
    <property type="match status" value="2"/>
</dbReference>
<dbReference type="Proteomes" id="UP000275368">
    <property type="component" value="Chromosome"/>
</dbReference>
<dbReference type="GO" id="GO:0030288">
    <property type="term" value="C:outer membrane-bounded periplasmic space"/>
    <property type="evidence" value="ECO:0007669"/>
    <property type="project" value="TreeGrafter"/>
</dbReference>
<dbReference type="PROSITE" id="PS51781">
    <property type="entry name" value="SH3B"/>
    <property type="match status" value="2"/>
</dbReference>
<dbReference type="GO" id="GO:0071555">
    <property type="term" value="P:cell wall organization"/>
    <property type="evidence" value="ECO:0007669"/>
    <property type="project" value="UniProtKB-KW"/>
</dbReference>
<organism evidence="3 4">
    <name type="scientific">Paenibacillus baekrokdamisoli</name>
    <dbReference type="NCBI Taxonomy" id="1712516"/>
    <lineage>
        <taxon>Bacteria</taxon>
        <taxon>Bacillati</taxon>
        <taxon>Bacillota</taxon>
        <taxon>Bacilli</taxon>
        <taxon>Bacillales</taxon>
        <taxon>Paenibacillaceae</taxon>
        <taxon>Paenibacillus</taxon>
    </lineage>
</organism>
<dbReference type="EMBL" id="AP019308">
    <property type="protein sequence ID" value="BBH22265.1"/>
    <property type="molecule type" value="Genomic_DNA"/>
</dbReference>
<gene>
    <name evidence="3" type="ORF">Back11_36100</name>
</gene>
<dbReference type="Gene3D" id="3.40.630.40">
    <property type="entry name" value="Zn-dependent exopeptidases"/>
    <property type="match status" value="1"/>
</dbReference>
<keyword evidence="1" id="KW-0378">Hydrolase</keyword>
<evidence type="ECO:0000256" key="2">
    <source>
        <dbReference type="ARBA" id="ARBA00023316"/>
    </source>
</evidence>
<dbReference type="Pfam" id="PF08239">
    <property type="entry name" value="SH3_3"/>
    <property type="match status" value="2"/>
</dbReference>
<dbReference type="GO" id="GO:0009253">
    <property type="term" value="P:peptidoglycan catabolic process"/>
    <property type="evidence" value="ECO:0007669"/>
    <property type="project" value="InterPro"/>
</dbReference>
<dbReference type="InterPro" id="IPR002508">
    <property type="entry name" value="MurNAc-LAA_cat"/>
</dbReference>
<dbReference type="SUPFAM" id="SSF53187">
    <property type="entry name" value="Zn-dependent exopeptidases"/>
    <property type="match status" value="1"/>
</dbReference>
<name>A0A3G9J1L2_9BACL</name>
<accession>A0A3G9J1L2</accession>
<sequence>MRIFMNMTVVFFLLFGVCGSLVTKAEAEGNYTAKVVSSSLNVRSEPSQQASIAGTLKLGDIVTVSVEENGWLQVSYKKINGWVAGYYTKRVDGSQTVTGDDKEVKSTDGKKNGTTKQANVLADSLRIRSGAGSDYKVVGSLVKSEQVTILSRRDGWVQIRTSSGQVGWVDERYIGKGTSTVKSQVKGLKGKVIVIDPGHGGNDPGMIGVKKKTLEKDLTLSTALYIRDELSRRGAKVILTRTKDDQKPSLEERVRISDAAHADAFVSVHYNSSEKKNTGTLTFYYSETKDRPLAHAINSQLGKGIGLRSNGVSYGDYHVLRENNTVSALVELGFLSNEKDEKIVRESSYQRKAAAAIVKGLEDYFN</sequence>
<dbReference type="OrthoDB" id="9806267at2"/>
<dbReference type="GO" id="GO:0008745">
    <property type="term" value="F:N-acetylmuramoyl-L-alanine amidase activity"/>
    <property type="evidence" value="ECO:0007669"/>
    <property type="project" value="InterPro"/>
</dbReference>
<proteinExistence type="predicted"/>
<dbReference type="InterPro" id="IPR003646">
    <property type="entry name" value="SH3-like_bac-type"/>
</dbReference>
<protein>
    <submittedName>
        <fullName evidence="3">N-acetylmuramoyl-L-alanine amidase</fullName>
    </submittedName>
</protein>
<dbReference type="SMART" id="SM00646">
    <property type="entry name" value="Ami_3"/>
    <property type="match status" value="1"/>
</dbReference>
<dbReference type="Pfam" id="PF01520">
    <property type="entry name" value="Amidase_3"/>
    <property type="match status" value="1"/>
</dbReference>
<dbReference type="AlphaFoldDB" id="A0A3G9J1L2"/>
<dbReference type="Gene3D" id="2.30.30.40">
    <property type="entry name" value="SH3 Domains"/>
    <property type="match status" value="2"/>
</dbReference>
<dbReference type="PANTHER" id="PTHR30404">
    <property type="entry name" value="N-ACETYLMURAMOYL-L-ALANINE AMIDASE"/>
    <property type="match status" value="1"/>
</dbReference>
<dbReference type="PANTHER" id="PTHR30404:SF0">
    <property type="entry name" value="N-ACETYLMURAMOYL-L-ALANINE AMIDASE AMIC"/>
    <property type="match status" value="1"/>
</dbReference>